<comment type="caution">
    <text evidence="2">The sequence shown here is derived from an EMBL/GenBank/DDBJ whole genome shotgun (WGS) entry which is preliminary data.</text>
</comment>
<dbReference type="Pfam" id="PF11304">
    <property type="entry name" value="DUF3106"/>
    <property type="match status" value="1"/>
</dbReference>
<name>A0A4R7B790_9NEIS</name>
<gene>
    <name evidence="2" type="ORF">DFP86_10466</name>
</gene>
<organism evidence="2 3">
    <name type="scientific">Paludibacterium purpuratum</name>
    <dbReference type="NCBI Taxonomy" id="1144873"/>
    <lineage>
        <taxon>Bacteria</taxon>
        <taxon>Pseudomonadati</taxon>
        <taxon>Pseudomonadota</taxon>
        <taxon>Betaproteobacteria</taxon>
        <taxon>Neisseriales</taxon>
        <taxon>Chromobacteriaceae</taxon>
        <taxon>Paludibacterium</taxon>
    </lineage>
</organism>
<sequence length="122" mass="13184">MKTSGLLAAVMLSIAVTATAQPAGPNWGELNAHQQAILAPVSAEWNRFAPEHKQKLLALATAYDCLSPLQQRRVDARLKAWADLSEEQQALARLHWQALQAMNPAQRAEVLAKLQGPAATAP</sequence>
<evidence type="ECO:0000313" key="2">
    <source>
        <dbReference type="EMBL" id="TDR80568.1"/>
    </source>
</evidence>
<reference evidence="2 3" key="1">
    <citation type="submission" date="2019-03" db="EMBL/GenBank/DDBJ databases">
        <title>Genomic Encyclopedia of Type Strains, Phase III (KMG-III): the genomes of soil and plant-associated and newly described type strains.</title>
        <authorList>
            <person name="Whitman W."/>
        </authorList>
    </citation>
    <scope>NUCLEOTIDE SEQUENCE [LARGE SCALE GENOMIC DNA]</scope>
    <source>
        <strain evidence="2 3">CECT 8976</strain>
    </source>
</reference>
<dbReference type="InterPro" id="IPR021455">
    <property type="entry name" value="DUF3106"/>
</dbReference>
<feature type="chain" id="PRO_5020928727" evidence="1">
    <location>
        <begin position="21"/>
        <end position="122"/>
    </location>
</feature>
<evidence type="ECO:0000313" key="3">
    <source>
        <dbReference type="Proteomes" id="UP000295611"/>
    </source>
</evidence>
<dbReference type="AlphaFoldDB" id="A0A4R7B790"/>
<feature type="signal peptide" evidence="1">
    <location>
        <begin position="1"/>
        <end position="20"/>
    </location>
</feature>
<keyword evidence="3" id="KW-1185">Reference proteome</keyword>
<dbReference type="Proteomes" id="UP000295611">
    <property type="component" value="Unassembled WGS sequence"/>
</dbReference>
<proteinExistence type="predicted"/>
<accession>A0A4R7B790</accession>
<keyword evidence="1" id="KW-0732">Signal</keyword>
<evidence type="ECO:0000256" key="1">
    <source>
        <dbReference type="SAM" id="SignalP"/>
    </source>
</evidence>
<dbReference type="RefSeq" id="WP_166642167.1">
    <property type="nucleotide sequence ID" value="NZ_SNZP01000004.1"/>
</dbReference>
<dbReference type="EMBL" id="SNZP01000004">
    <property type="protein sequence ID" value="TDR80568.1"/>
    <property type="molecule type" value="Genomic_DNA"/>
</dbReference>
<protein>
    <submittedName>
        <fullName evidence="2">Uncharacterized protein DUF3106</fullName>
    </submittedName>
</protein>